<organism evidence="5 6">
    <name type="scientific">Agrocybe chaxingu</name>
    <dbReference type="NCBI Taxonomy" id="84603"/>
    <lineage>
        <taxon>Eukaryota</taxon>
        <taxon>Fungi</taxon>
        <taxon>Dikarya</taxon>
        <taxon>Basidiomycota</taxon>
        <taxon>Agaricomycotina</taxon>
        <taxon>Agaricomycetes</taxon>
        <taxon>Agaricomycetidae</taxon>
        <taxon>Agaricales</taxon>
        <taxon>Agaricineae</taxon>
        <taxon>Strophariaceae</taxon>
        <taxon>Agrocybe</taxon>
    </lineage>
</organism>
<reference evidence="5" key="1">
    <citation type="submission" date="2022-07" db="EMBL/GenBank/DDBJ databases">
        <title>Genome Sequence of Agrocybe chaxingu.</title>
        <authorList>
            <person name="Buettner E."/>
        </authorList>
    </citation>
    <scope>NUCLEOTIDE SEQUENCE</scope>
    <source>
        <strain evidence="5">MP-N11</strain>
    </source>
</reference>
<protein>
    <recommendedName>
        <fullName evidence="4">SET domain-containing protein</fullName>
    </recommendedName>
</protein>
<dbReference type="Pfam" id="PF00856">
    <property type="entry name" value="SET"/>
    <property type="match status" value="1"/>
</dbReference>
<dbReference type="GO" id="GO:0031507">
    <property type="term" value="P:heterochromatin formation"/>
    <property type="evidence" value="ECO:0007669"/>
    <property type="project" value="TreeGrafter"/>
</dbReference>
<evidence type="ECO:0000256" key="1">
    <source>
        <dbReference type="ARBA" id="ARBA00023015"/>
    </source>
</evidence>
<dbReference type="EMBL" id="JANKHO010000253">
    <property type="protein sequence ID" value="KAJ3512499.1"/>
    <property type="molecule type" value="Genomic_DNA"/>
</dbReference>
<feature type="domain" description="SET" evidence="4">
    <location>
        <begin position="435"/>
        <end position="549"/>
    </location>
</feature>
<gene>
    <name evidence="5" type="ORF">NLJ89_g3487</name>
</gene>
<dbReference type="GO" id="GO:0003682">
    <property type="term" value="F:chromatin binding"/>
    <property type="evidence" value="ECO:0007669"/>
    <property type="project" value="TreeGrafter"/>
</dbReference>
<dbReference type="PANTHER" id="PTHR45747:SF4">
    <property type="entry name" value="HISTONE-LYSINE N-METHYLTRANSFERASE E(Z)"/>
    <property type="match status" value="1"/>
</dbReference>
<dbReference type="SMART" id="SM00317">
    <property type="entry name" value="SET"/>
    <property type="match status" value="1"/>
</dbReference>
<evidence type="ECO:0000256" key="3">
    <source>
        <dbReference type="SAM" id="MobiDB-lite"/>
    </source>
</evidence>
<sequence>MASTLSTSVPTYEAISDESELVALVSRVYRVVWEEYHTWALQNSEDAVKNSTRTSYTRPPPLCREVVAESPLQAPELSDDLEAFTITDFDASGSVKQIFEVYSRPITVDKVLRPYPPYESCTPISRNIMVGDDPDYLPFIPFSDDPSYDYRYDICEHKYFAWHVPNADPDSEVIAYETTRRLVVDHKISYEDIDETELLPFSTEEIRKFHRKRDFPRWRDTKDLASLPRSSIAAAQGPKEITNYFLSTFCSNLNCVTGFCTTHLETQLPSTVPPRIPYSKLGDIVQEPCGRDCFMQPILAENSIGTFWQPADTEFLFSFLDYAPDSSSCDLAPICRKPCREIHKQRAKYRSRSASSNAGAKNGKVYNEHSSEYTPFVPSPLSWAKNKEQPHMSEEMERLLLRQIALRQTLRNEQVFMLYGQHRVRSGGLLTVWSTRTEVRESKWGLGLFMLESCDEGDLIAEYVGELICEPTFDSRNAHTNHRGRSYVFKLNPTFSVDGANAGNATRYINHSPNANCGTTVCLVNGEHRVGIYAATRLEKGDELFINYGPKFFISSSGSPKGGPNLSAEAEGTSLELPAFVMPTYEHASDATYSEGSDVSMEDGSELGEP</sequence>
<dbReference type="PANTHER" id="PTHR45747">
    <property type="entry name" value="HISTONE-LYSINE N-METHYLTRANSFERASE E(Z)"/>
    <property type="match status" value="1"/>
</dbReference>
<accession>A0A9W8MYG8</accession>
<keyword evidence="2" id="KW-0804">Transcription</keyword>
<dbReference type="OrthoDB" id="6141102at2759"/>
<evidence type="ECO:0000313" key="5">
    <source>
        <dbReference type="EMBL" id="KAJ3512499.1"/>
    </source>
</evidence>
<dbReference type="InterPro" id="IPR001214">
    <property type="entry name" value="SET_dom"/>
</dbReference>
<feature type="compositionally biased region" description="Acidic residues" evidence="3">
    <location>
        <begin position="600"/>
        <end position="610"/>
    </location>
</feature>
<dbReference type="GO" id="GO:0005634">
    <property type="term" value="C:nucleus"/>
    <property type="evidence" value="ECO:0007669"/>
    <property type="project" value="TreeGrafter"/>
</dbReference>
<proteinExistence type="predicted"/>
<evidence type="ECO:0000259" key="4">
    <source>
        <dbReference type="PROSITE" id="PS50280"/>
    </source>
</evidence>
<evidence type="ECO:0000313" key="6">
    <source>
        <dbReference type="Proteomes" id="UP001148786"/>
    </source>
</evidence>
<dbReference type="SUPFAM" id="SSF82199">
    <property type="entry name" value="SET domain"/>
    <property type="match status" value="1"/>
</dbReference>
<feature type="region of interest" description="Disordered" evidence="3">
    <location>
        <begin position="346"/>
        <end position="365"/>
    </location>
</feature>
<keyword evidence="6" id="KW-1185">Reference proteome</keyword>
<comment type="caution">
    <text evidence="5">The sequence shown here is derived from an EMBL/GenBank/DDBJ whole genome shotgun (WGS) entry which is preliminary data.</text>
</comment>
<name>A0A9W8MYG8_9AGAR</name>
<dbReference type="Gene3D" id="2.170.270.10">
    <property type="entry name" value="SET domain"/>
    <property type="match status" value="1"/>
</dbReference>
<dbReference type="PROSITE" id="PS50280">
    <property type="entry name" value="SET"/>
    <property type="match status" value="1"/>
</dbReference>
<dbReference type="InterPro" id="IPR046341">
    <property type="entry name" value="SET_dom_sf"/>
</dbReference>
<dbReference type="Proteomes" id="UP001148786">
    <property type="component" value="Unassembled WGS sequence"/>
</dbReference>
<keyword evidence="1" id="KW-0805">Transcription regulation</keyword>
<dbReference type="InterPro" id="IPR045318">
    <property type="entry name" value="EZH1/2-like"/>
</dbReference>
<evidence type="ECO:0000256" key="2">
    <source>
        <dbReference type="ARBA" id="ARBA00023163"/>
    </source>
</evidence>
<dbReference type="AlphaFoldDB" id="A0A9W8MYG8"/>
<feature type="region of interest" description="Disordered" evidence="3">
    <location>
        <begin position="591"/>
        <end position="610"/>
    </location>
</feature>
<dbReference type="GO" id="GO:0046976">
    <property type="term" value="F:histone H3K27 methyltransferase activity"/>
    <property type="evidence" value="ECO:0007669"/>
    <property type="project" value="TreeGrafter"/>
</dbReference>